<gene>
    <name evidence="3" type="ORF">MENT_LOCUS44953</name>
    <name evidence="2" type="ORF">MENT_LOCUS4786</name>
    <name evidence="4" type="ORF">MENT_LOCUS51020</name>
</gene>
<dbReference type="AlphaFoldDB" id="A0A6V7WYN9"/>
<reference evidence="3 5" key="1">
    <citation type="submission" date="2020-08" db="EMBL/GenBank/DDBJ databases">
        <authorList>
            <person name="Koutsovoulos G."/>
            <person name="Danchin GJ E."/>
        </authorList>
    </citation>
    <scope>NUCLEOTIDE SEQUENCE [LARGE SCALE GENOMIC DNA]</scope>
</reference>
<dbReference type="Proteomes" id="UP000580250">
    <property type="component" value="Unassembled WGS sequence"/>
</dbReference>
<feature type="chain" id="PRO_5036394686" evidence="1">
    <location>
        <begin position="26"/>
        <end position="77"/>
    </location>
</feature>
<organism evidence="3 5">
    <name type="scientific">Meloidogyne enterolobii</name>
    <name type="common">Root-knot nematode worm</name>
    <name type="synonym">Meloidogyne mayaguensis</name>
    <dbReference type="NCBI Taxonomy" id="390850"/>
    <lineage>
        <taxon>Eukaryota</taxon>
        <taxon>Metazoa</taxon>
        <taxon>Ecdysozoa</taxon>
        <taxon>Nematoda</taxon>
        <taxon>Chromadorea</taxon>
        <taxon>Rhabditida</taxon>
        <taxon>Tylenchina</taxon>
        <taxon>Tylenchomorpha</taxon>
        <taxon>Tylenchoidea</taxon>
        <taxon>Meloidogynidae</taxon>
        <taxon>Meloidogyninae</taxon>
        <taxon>Meloidogyne</taxon>
    </lineage>
</organism>
<dbReference type="OrthoDB" id="5822005at2759"/>
<protein>
    <submittedName>
        <fullName evidence="3">Uncharacterized protein</fullName>
    </submittedName>
</protein>
<evidence type="ECO:0000313" key="2">
    <source>
        <dbReference type="EMBL" id="CAD2135642.1"/>
    </source>
</evidence>
<feature type="signal peptide" evidence="1">
    <location>
        <begin position="1"/>
        <end position="25"/>
    </location>
</feature>
<sequence length="77" mass="8834">MPRLYCFTFLFSLFIFAVSLLLVSSTPLYGPEMSQPQYYRAIWNLNSKRSPSIGLSLAEYMAHNQGQDQSLHFIPTV</sequence>
<proteinExistence type="predicted"/>
<evidence type="ECO:0000313" key="3">
    <source>
        <dbReference type="EMBL" id="CAD2192083.1"/>
    </source>
</evidence>
<evidence type="ECO:0000313" key="4">
    <source>
        <dbReference type="EMBL" id="CAD2197748.1"/>
    </source>
</evidence>
<dbReference type="EMBL" id="CAJEWN010001472">
    <property type="protein sequence ID" value="CAD2197748.1"/>
    <property type="molecule type" value="Genomic_DNA"/>
</dbReference>
<evidence type="ECO:0000256" key="1">
    <source>
        <dbReference type="SAM" id="SignalP"/>
    </source>
</evidence>
<comment type="caution">
    <text evidence="3">The sequence shown here is derived from an EMBL/GenBank/DDBJ whole genome shotgun (WGS) entry which is preliminary data.</text>
</comment>
<accession>A0A6V7WYN9</accession>
<dbReference type="EMBL" id="CAJEWN010000920">
    <property type="protein sequence ID" value="CAD2192083.1"/>
    <property type="molecule type" value="Genomic_DNA"/>
</dbReference>
<dbReference type="EMBL" id="CAJEWN010000017">
    <property type="protein sequence ID" value="CAD2135642.1"/>
    <property type="molecule type" value="Genomic_DNA"/>
</dbReference>
<name>A0A6V7WYN9_MELEN</name>
<keyword evidence="1" id="KW-0732">Signal</keyword>
<evidence type="ECO:0000313" key="5">
    <source>
        <dbReference type="Proteomes" id="UP000580250"/>
    </source>
</evidence>